<feature type="domain" description="Nuclear speckle splicing regulatory protein 1 N-terminal" evidence="5">
    <location>
        <begin position="39"/>
        <end position="156"/>
    </location>
</feature>
<keyword evidence="2 3" id="KW-0175">Coiled coil</keyword>
<accession>A0A9N9G6M3</accession>
<dbReference type="GO" id="GO:0000381">
    <property type="term" value="P:regulation of alternative mRNA splicing, via spliceosome"/>
    <property type="evidence" value="ECO:0007669"/>
    <property type="project" value="InterPro"/>
</dbReference>
<sequence length="339" mass="39467">MQNNRKKYGLNLPPKKKPAKEIKVVNSQINQTAASKQIQEEYEKALAEDHTAFMYDEVYDSMKAAENRELTLTHNVEQERARANRELKDILLAASRRQRELMRIQERKAQRELEAEGEELRTTERFITSAYQAQLEELKQLEEEEKRLEQLDAQGQNNLTHFYRNLLERTSSVKEAAIRASRETSAPVSSIPVSTESDDTEKTDKQLAELARAAGKQVDLNEDEEIIDKRQLLSAGLNVAAKRSPSQSQSNSNKPGESFFTRIGHEKDRTTKARQEEILRREKQQRELQRQIREKEKREREEEKTKEEELLKKFAKKNDEKAVSDARARYLARKKKGKD</sequence>
<feature type="coiled-coil region" evidence="3">
    <location>
        <begin position="124"/>
        <end position="158"/>
    </location>
</feature>
<dbReference type="OrthoDB" id="446635at2759"/>
<comment type="similarity">
    <text evidence="1">Belongs to the NSRP1 family.</text>
</comment>
<dbReference type="AlphaFoldDB" id="A0A9N9G6M3"/>
<feature type="compositionally biased region" description="Polar residues" evidence="4">
    <location>
        <begin position="183"/>
        <end position="195"/>
    </location>
</feature>
<reference evidence="6" key="1">
    <citation type="submission" date="2021-06" db="EMBL/GenBank/DDBJ databases">
        <authorList>
            <person name="Kallberg Y."/>
            <person name="Tangrot J."/>
            <person name="Rosling A."/>
        </authorList>
    </citation>
    <scope>NUCLEOTIDE SEQUENCE</scope>
    <source>
        <strain evidence="6">BR232B</strain>
    </source>
</reference>
<evidence type="ECO:0000256" key="1">
    <source>
        <dbReference type="ARBA" id="ARBA00010126"/>
    </source>
</evidence>
<evidence type="ECO:0000256" key="4">
    <source>
        <dbReference type="SAM" id="MobiDB-lite"/>
    </source>
</evidence>
<dbReference type="Pfam" id="PF09745">
    <property type="entry name" value="NSRP1_N"/>
    <property type="match status" value="1"/>
</dbReference>
<evidence type="ECO:0000259" key="5">
    <source>
        <dbReference type="Pfam" id="PF09745"/>
    </source>
</evidence>
<feature type="compositionally biased region" description="Basic and acidic residues" evidence="4">
    <location>
        <begin position="263"/>
        <end position="308"/>
    </location>
</feature>
<evidence type="ECO:0000313" key="6">
    <source>
        <dbReference type="EMBL" id="CAG8585105.1"/>
    </source>
</evidence>
<gene>
    <name evidence="6" type="ORF">PBRASI_LOCUS6827</name>
</gene>
<comment type="caution">
    <text evidence="6">The sequence shown here is derived from an EMBL/GenBank/DDBJ whole genome shotgun (WGS) entry which is preliminary data.</text>
</comment>
<dbReference type="PANTHER" id="PTHR47845">
    <property type="entry name" value="NUCLEAR SPECKLE SPLICING REGULATORY PROTEIN 1 HOMOLOG"/>
    <property type="match status" value="1"/>
</dbReference>
<dbReference type="InterPro" id="IPR018612">
    <property type="entry name" value="NSRP1_N"/>
</dbReference>
<protein>
    <submittedName>
        <fullName evidence="6">7381_t:CDS:1</fullName>
    </submittedName>
</protein>
<dbReference type="InterPro" id="IPR053246">
    <property type="entry name" value="NS_splicing_regulatory_protein"/>
</dbReference>
<keyword evidence="7" id="KW-1185">Reference proteome</keyword>
<feature type="compositionally biased region" description="Low complexity" evidence="4">
    <location>
        <begin position="242"/>
        <end position="255"/>
    </location>
</feature>
<dbReference type="Proteomes" id="UP000789739">
    <property type="component" value="Unassembled WGS sequence"/>
</dbReference>
<dbReference type="PANTHER" id="PTHR47845:SF1">
    <property type="entry name" value="NUCLEAR SPECKLE SPLICING REGULATORY PROTEIN 1 HOMOLOG"/>
    <property type="match status" value="1"/>
</dbReference>
<evidence type="ECO:0000313" key="7">
    <source>
        <dbReference type="Proteomes" id="UP000789739"/>
    </source>
</evidence>
<feature type="region of interest" description="Disordered" evidence="4">
    <location>
        <begin position="178"/>
        <end position="204"/>
    </location>
</feature>
<proteinExistence type="inferred from homology"/>
<name>A0A9N9G6M3_9GLOM</name>
<evidence type="ECO:0000256" key="3">
    <source>
        <dbReference type="SAM" id="Coils"/>
    </source>
</evidence>
<feature type="region of interest" description="Disordered" evidence="4">
    <location>
        <begin position="238"/>
        <end position="308"/>
    </location>
</feature>
<organism evidence="6 7">
    <name type="scientific">Paraglomus brasilianum</name>
    <dbReference type="NCBI Taxonomy" id="144538"/>
    <lineage>
        <taxon>Eukaryota</taxon>
        <taxon>Fungi</taxon>
        <taxon>Fungi incertae sedis</taxon>
        <taxon>Mucoromycota</taxon>
        <taxon>Glomeromycotina</taxon>
        <taxon>Glomeromycetes</taxon>
        <taxon>Paraglomerales</taxon>
        <taxon>Paraglomeraceae</taxon>
        <taxon>Paraglomus</taxon>
    </lineage>
</organism>
<evidence type="ECO:0000256" key="2">
    <source>
        <dbReference type="ARBA" id="ARBA00023054"/>
    </source>
</evidence>
<dbReference type="EMBL" id="CAJVPI010000960">
    <property type="protein sequence ID" value="CAG8585105.1"/>
    <property type="molecule type" value="Genomic_DNA"/>
</dbReference>